<dbReference type="AlphaFoldDB" id="A0A4U6QMJ1"/>
<organism evidence="1 2">
    <name type="scientific">Nakamurella flava</name>
    <dbReference type="NCBI Taxonomy" id="2576308"/>
    <lineage>
        <taxon>Bacteria</taxon>
        <taxon>Bacillati</taxon>
        <taxon>Actinomycetota</taxon>
        <taxon>Actinomycetes</taxon>
        <taxon>Nakamurellales</taxon>
        <taxon>Nakamurellaceae</taxon>
        <taxon>Nakamurella</taxon>
    </lineage>
</organism>
<dbReference type="EMBL" id="SZZH01000001">
    <property type="protein sequence ID" value="TKV61897.1"/>
    <property type="molecule type" value="Genomic_DNA"/>
</dbReference>
<reference evidence="1 2" key="1">
    <citation type="submission" date="2019-05" db="EMBL/GenBank/DDBJ databases">
        <title>Nakamurella sp. N5BH11, whole genome shotgun sequence.</title>
        <authorList>
            <person name="Tuo L."/>
        </authorList>
    </citation>
    <scope>NUCLEOTIDE SEQUENCE [LARGE SCALE GENOMIC DNA]</scope>
    <source>
        <strain evidence="1 2">N5BH11</strain>
    </source>
</reference>
<gene>
    <name evidence="1" type="ORF">FDO65_10255</name>
</gene>
<evidence type="ECO:0000313" key="1">
    <source>
        <dbReference type="EMBL" id="TKV61897.1"/>
    </source>
</evidence>
<proteinExistence type="predicted"/>
<sequence>MYDEDTPSGAKVRYVREGEEWLVVRRDGVIVDRASSLDQAKARVVEFGHSYEPGEDNLQPGWVAQPGDAPWDERFPFRS</sequence>
<protein>
    <submittedName>
        <fullName evidence="1">Uncharacterized protein</fullName>
    </submittedName>
</protein>
<name>A0A4U6QMJ1_9ACTN</name>
<comment type="caution">
    <text evidence="1">The sequence shown here is derived from an EMBL/GenBank/DDBJ whole genome shotgun (WGS) entry which is preliminary data.</text>
</comment>
<accession>A0A4U6QMJ1</accession>
<keyword evidence="2" id="KW-1185">Reference proteome</keyword>
<evidence type="ECO:0000313" key="2">
    <source>
        <dbReference type="Proteomes" id="UP000306985"/>
    </source>
</evidence>
<dbReference type="RefSeq" id="WP_137449202.1">
    <property type="nucleotide sequence ID" value="NZ_SZZH01000001.1"/>
</dbReference>
<dbReference type="Proteomes" id="UP000306985">
    <property type="component" value="Unassembled WGS sequence"/>
</dbReference>